<evidence type="ECO:0000313" key="2">
    <source>
        <dbReference type="EMBL" id="SEW33353.1"/>
    </source>
</evidence>
<dbReference type="EMBL" id="FOIU01000001">
    <property type="protein sequence ID" value="SEW33353.1"/>
    <property type="molecule type" value="Genomic_DNA"/>
</dbReference>
<dbReference type="Gene3D" id="3.40.50.720">
    <property type="entry name" value="NAD(P)-binding Rossmann-like Domain"/>
    <property type="match status" value="1"/>
</dbReference>
<accession>A0A1I0R058</accession>
<name>A0A1I0R058_9FLAO</name>
<dbReference type="InterPro" id="IPR013154">
    <property type="entry name" value="ADH-like_N"/>
</dbReference>
<dbReference type="Pfam" id="PF08240">
    <property type="entry name" value="ADH_N"/>
    <property type="match status" value="1"/>
</dbReference>
<sequence length="311" mass="33533">MILKEQGGISNFSLENAPVPELLPGEVLVQTKAISINPADAIVRENKSVHWIFNGESPMILGWDLSGVVIEVGADVKDFKVGDEVFGVIKHPGHGKAYAEYVAAPANHLALKPKNISHIQAAASTLAILTVLQPMRMVGVKEGSRILITAAGGGVGHFAVQLAKYYGAYVIALASASKKEFVMGIGADEFIDYQSQNFEDLTEKVDLAIDGVRTDGHIFRVLNVIKSGGTLISLWSGITSEERERAEELGVNAFYNAIQSSGKDMKLVAQLLEEGSVIPHISKIFEFEQIPEAHKEIESGQTTGKIVIKLS</sequence>
<evidence type="ECO:0000313" key="3">
    <source>
        <dbReference type="Proteomes" id="UP000199469"/>
    </source>
</evidence>
<dbReference type="PANTHER" id="PTHR11695:SF294">
    <property type="entry name" value="RETICULON-4-INTERACTING PROTEIN 1, MITOCHONDRIAL"/>
    <property type="match status" value="1"/>
</dbReference>
<organism evidence="2 3">
    <name type="scientific">Chryseobacterium wanjuense</name>
    <dbReference type="NCBI Taxonomy" id="356305"/>
    <lineage>
        <taxon>Bacteria</taxon>
        <taxon>Pseudomonadati</taxon>
        <taxon>Bacteroidota</taxon>
        <taxon>Flavobacteriia</taxon>
        <taxon>Flavobacteriales</taxon>
        <taxon>Weeksellaceae</taxon>
        <taxon>Chryseobacterium group</taxon>
        <taxon>Chryseobacterium</taxon>
    </lineage>
</organism>
<dbReference type="InterPro" id="IPR020843">
    <property type="entry name" value="ER"/>
</dbReference>
<dbReference type="STRING" id="356305.SAMN05421841_2394"/>
<proteinExistence type="predicted"/>
<dbReference type="InterPro" id="IPR011032">
    <property type="entry name" value="GroES-like_sf"/>
</dbReference>
<dbReference type="InterPro" id="IPR050700">
    <property type="entry name" value="YIM1/Zinc_Alcohol_DH_Fams"/>
</dbReference>
<protein>
    <submittedName>
        <fullName evidence="2">NADPH:quinone reductase</fullName>
    </submittedName>
</protein>
<reference evidence="3" key="1">
    <citation type="submission" date="2016-10" db="EMBL/GenBank/DDBJ databases">
        <authorList>
            <person name="Varghese N."/>
            <person name="Submissions S."/>
        </authorList>
    </citation>
    <scope>NUCLEOTIDE SEQUENCE [LARGE SCALE GENOMIC DNA]</scope>
    <source>
        <strain evidence="3">DSM 17724</strain>
    </source>
</reference>
<dbReference type="SUPFAM" id="SSF51735">
    <property type="entry name" value="NAD(P)-binding Rossmann-fold domains"/>
    <property type="match status" value="1"/>
</dbReference>
<evidence type="ECO:0000259" key="1">
    <source>
        <dbReference type="SMART" id="SM00829"/>
    </source>
</evidence>
<dbReference type="GO" id="GO:0016491">
    <property type="term" value="F:oxidoreductase activity"/>
    <property type="evidence" value="ECO:0007669"/>
    <property type="project" value="InterPro"/>
</dbReference>
<dbReference type="SMART" id="SM00829">
    <property type="entry name" value="PKS_ER"/>
    <property type="match status" value="1"/>
</dbReference>
<gene>
    <name evidence="2" type="ORF">SAMN05421841_2394</name>
</gene>
<dbReference type="CDD" id="cd05289">
    <property type="entry name" value="MDR_like_2"/>
    <property type="match status" value="1"/>
</dbReference>
<dbReference type="Pfam" id="PF13602">
    <property type="entry name" value="ADH_zinc_N_2"/>
    <property type="match status" value="1"/>
</dbReference>
<dbReference type="AlphaFoldDB" id="A0A1I0R058"/>
<dbReference type="Proteomes" id="UP000199469">
    <property type="component" value="Unassembled WGS sequence"/>
</dbReference>
<dbReference type="PANTHER" id="PTHR11695">
    <property type="entry name" value="ALCOHOL DEHYDROGENASE RELATED"/>
    <property type="match status" value="1"/>
</dbReference>
<dbReference type="Gene3D" id="3.90.180.10">
    <property type="entry name" value="Medium-chain alcohol dehydrogenases, catalytic domain"/>
    <property type="match status" value="1"/>
</dbReference>
<dbReference type="InterPro" id="IPR036291">
    <property type="entry name" value="NAD(P)-bd_dom_sf"/>
</dbReference>
<dbReference type="SUPFAM" id="SSF50129">
    <property type="entry name" value="GroES-like"/>
    <property type="match status" value="1"/>
</dbReference>
<feature type="domain" description="Enoyl reductase (ER)" evidence="1">
    <location>
        <begin position="7"/>
        <end position="308"/>
    </location>
</feature>
<keyword evidence="3" id="KW-1185">Reference proteome</keyword>